<evidence type="ECO:0000256" key="3">
    <source>
        <dbReference type="ARBA" id="ARBA00022729"/>
    </source>
</evidence>
<dbReference type="Pfam" id="PF01663">
    <property type="entry name" value="Phosphodiest"/>
    <property type="match status" value="1"/>
</dbReference>
<feature type="binding site" evidence="6">
    <location>
        <begin position="160"/>
        <end position="162"/>
    </location>
    <ligand>
        <name>substrate</name>
    </ligand>
</feature>
<evidence type="ECO:0000256" key="1">
    <source>
        <dbReference type="ARBA" id="ARBA00022553"/>
    </source>
</evidence>
<dbReference type="SUPFAM" id="SSF53649">
    <property type="entry name" value="Alkaline phosphatase-like"/>
    <property type="match status" value="1"/>
</dbReference>
<gene>
    <name evidence="8" type="ORF">SAMN05660845_0084</name>
</gene>
<name>A0A1I0V2A5_9FLAO</name>
<dbReference type="EMBL" id="FOJT01000001">
    <property type="protein sequence ID" value="SFA69686.1"/>
    <property type="molecule type" value="Genomic_DNA"/>
</dbReference>
<dbReference type="InterPro" id="IPR017850">
    <property type="entry name" value="Alkaline_phosphatase_core_sf"/>
</dbReference>
<sequence length="541" mass="61287">MKKLLLLLIIITTSITQAQQKIQQQRPKLVVGIVVDQMKMEYLYRFSDDFSQNGFKKLLGDGYTFHNMHYNYMPTYTAPGHASIYTGTTPAVHGIVGNEWFNRTTGKNMYCTDDASVIMLGDGVAKEGEMSPKNMQSTTITDELRMTTNFKGKVIGLSIKDRGAILPAGHFANWAFWFSKTGSFISSTFYGEKLPDWVTQFNQEKKYMTYINKGWDLLNPIATYNESLSDNNPYEGKIDKTKDPVFPYDLKKIYDTKGAEILKSTPYGNDILADFAIKTIEKEALGKDNITDFLTVSFSSTDYVGHTFGAHSIELQDTYLRLDKTIADFIASLDATVGKGNYLLFLTADHAGAENASYLRDHKYDVKNINENTFTTDLKKFSEETFGVNVILDFSNANLFFDKAIIKEKALELSKIKQSFKDYLMTYKEVKRVYTEEEILNSTGNDYYLNFIFKGYDSKQNGDIVVLYGTGNIDFGITGTTHGTPYSYDTHVPCIFYGWNIKKGESYEKKEITQIAPTIAQKIKIPFPNGTESNVLLEILK</sequence>
<dbReference type="InterPro" id="IPR026263">
    <property type="entry name" value="Alkaline_phosphatase_prok"/>
</dbReference>
<accession>A0A1I0V2A5</accession>
<dbReference type="Gene3D" id="3.40.720.10">
    <property type="entry name" value="Alkaline Phosphatase, subunit A"/>
    <property type="match status" value="1"/>
</dbReference>
<dbReference type="RefSeq" id="WP_091472663.1">
    <property type="nucleotide sequence ID" value="NZ_FOJT01000001.1"/>
</dbReference>
<keyword evidence="1 5" id="KW-0597">Phosphoprotein</keyword>
<dbReference type="Proteomes" id="UP000199604">
    <property type="component" value="Unassembled WGS sequence"/>
</dbReference>
<keyword evidence="9" id="KW-1185">Reference proteome</keyword>
<dbReference type="Gene3D" id="3.30.1360.150">
    <property type="match status" value="1"/>
</dbReference>
<proteinExistence type="predicted"/>
<dbReference type="PANTHER" id="PTHR10151:SF120">
    <property type="entry name" value="BIS(5'-ADENOSYL)-TRIPHOSPHATASE"/>
    <property type="match status" value="1"/>
</dbReference>
<feature type="active site" description="Phosphothreonine intermediate" evidence="5">
    <location>
        <position position="77"/>
    </location>
</feature>
<dbReference type="PANTHER" id="PTHR10151">
    <property type="entry name" value="ECTONUCLEOTIDE PYROPHOSPHATASE/PHOSPHODIESTERASE"/>
    <property type="match status" value="1"/>
</dbReference>
<feature type="signal peptide" evidence="7">
    <location>
        <begin position="1"/>
        <end position="18"/>
    </location>
</feature>
<dbReference type="NCBIfam" id="NF042991">
    <property type="entry name" value="alk_phos_PafA"/>
    <property type="match status" value="1"/>
</dbReference>
<dbReference type="AlphaFoldDB" id="A0A1I0V2A5"/>
<organism evidence="8 9">
    <name type="scientific">Flavobacterium swingsii</name>
    <dbReference type="NCBI Taxonomy" id="498292"/>
    <lineage>
        <taxon>Bacteria</taxon>
        <taxon>Pseudomonadati</taxon>
        <taxon>Bacteroidota</taxon>
        <taxon>Flavobacteriia</taxon>
        <taxon>Flavobacteriales</taxon>
        <taxon>Flavobacteriaceae</taxon>
        <taxon>Flavobacterium</taxon>
    </lineage>
</organism>
<keyword evidence="3 7" id="KW-0732">Signal</keyword>
<evidence type="ECO:0000256" key="7">
    <source>
        <dbReference type="SAM" id="SignalP"/>
    </source>
</evidence>
<dbReference type="PIRSF" id="PIRSF031924">
    <property type="entry name" value="Pi-irrepressible_AP"/>
    <property type="match status" value="1"/>
</dbReference>
<dbReference type="InterPro" id="IPR002591">
    <property type="entry name" value="Phosphodiest/P_Trfase"/>
</dbReference>
<evidence type="ECO:0000256" key="4">
    <source>
        <dbReference type="PIRNR" id="PIRNR031924"/>
    </source>
</evidence>
<evidence type="ECO:0000256" key="2">
    <source>
        <dbReference type="ARBA" id="ARBA00022723"/>
    </source>
</evidence>
<protein>
    <submittedName>
        <fullName evidence="8">Predicted pyrophosphatase or phosphodiesterase, AlkP superfamily</fullName>
    </submittedName>
</protein>
<evidence type="ECO:0000256" key="5">
    <source>
        <dbReference type="PIRSR" id="PIRSR031924-50"/>
    </source>
</evidence>
<dbReference type="CDD" id="cd16016">
    <property type="entry name" value="AP-SPAP"/>
    <property type="match status" value="1"/>
</dbReference>
<dbReference type="STRING" id="498292.SAMN05660845_0084"/>
<dbReference type="OrthoDB" id="9766127at2"/>
<feature type="chain" id="PRO_5011755628" evidence="7">
    <location>
        <begin position="19"/>
        <end position="541"/>
    </location>
</feature>
<reference evidence="9" key="1">
    <citation type="submission" date="2016-10" db="EMBL/GenBank/DDBJ databases">
        <authorList>
            <person name="Varghese N."/>
            <person name="Submissions S."/>
        </authorList>
    </citation>
    <scope>NUCLEOTIDE SEQUENCE [LARGE SCALE GENOMIC DNA]</scope>
    <source>
        <strain evidence="9">DSM 21789</strain>
    </source>
</reference>
<feature type="binding site" evidence="6">
    <location>
        <position position="98"/>
    </location>
    <ligand>
        <name>substrate</name>
    </ligand>
</feature>
<evidence type="ECO:0000313" key="8">
    <source>
        <dbReference type="EMBL" id="SFA69686.1"/>
    </source>
</evidence>
<dbReference type="GO" id="GO:0004035">
    <property type="term" value="F:alkaline phosphatase activity"/>
    <property type="evidence" value="ECO:0007669"/>
    <property type="project" value="InterPro"/>
</dbReference>
<keyword evidence="2 4" id="KW-0479">Metal-binding</keyword>
<dbReference type="GO" id="GO:0046872">
    <property type="term" value="F:metal ion binding"/>
    <property type="evidence" value="ECO:0007669"/>
    <property type="project" value="UniProtKB-KW"/>
</dbReference>
<evidence type="ECO:0000256" key="6">
    <source>
        <dbReference type="PIRSR" id="PIRSR031924-51"/>
    </source>
</evidence>
<evidence type="ECO:0000313" key="9">
    <source>
        <dbReference type="Proteomes" id="UP000199604"/>
    </source>
</evidence>